<evidence type="ECO:0000313" key="1">
    <source>
        <dbReference type="EMBL" id="KAE8718532.1"/>
    </source>
</evidence>
<name>A0A6A3BU66_HIBSY</name>
<dbReference type="EMBL" id="VEPZ02000812">
    <property type="protein sequence ID" value="KAE8718532.1"/>
    <property type="molecule type" value="Genomic_DNA"/>
</dbReference>
<dbReference type="Proteomes" id="UP000436088">
    <property type="component" value="Unassembled WGS sequence"/>
</dbReference>
<evidence type="ECO:0000313" key="2">
    <source>
        <dbReference type="Proteomes" id="UP000436088"/>
    </source>
</evidence>
<gene>
    <name evidence="1" type="ORF">F3Y22_tig00110013pilonHSYRG00485</name>
</gene>
<sequence length="147" mass="16576">MEPLTRTLTRSRILPAITFSSSTPLPLVSAVGRSPSPPPSPFPFFFAGVLRCIVHCLKQLHRKKPSTGPNRFFSDDRDGVATFEEVPAVEKNVINEMLSPEEPKLDSASEEESQMFEFLEKLIKVYPLLNHFYRFIIVSIDPLTGKN</sequence>
<reference evidence="1" key="1">
    <citation type="submission" date="2019-09" db="EMBL/GenBank/DDBJ databases">
        <title>Draft genome information of white flower Hibiscus syriacus.</title>
        <authorList>
            <person name="Kim Y.-M."/>
        </authorList>
    </citation>
    <scope>NUCLEOTIDE SEQUENCE [LARGE SCALE GENOMIC DNA]</scope>
    <source>
        <strain evidence="1">YM2019G1</strain>
    </source>
</reference>
<accession>A0A6A3BU66</accession>
<keyword evidence="2" id="KW-1185">Reference proteome</keyword>
<protein>
    <submittedName>
        <fullName evidence="1">Uncharacterized protein</fullName>
    </submittedName>
</protein>
<proteinExistence type="predicted"/>
<organism evidence="1 2">
    <name type="scientific">Hibiscus syriacus</name>
    <name type="common">Rose of Sharon</name>
    <dbReference type="NCBI Taxonomy" id="106335"/>
    <lineage>
        <taxon>Eukaryota</taxon>
        <taxon>Viridiplantae</taxon>
        <taxon>Streptophyta</taxon>
        <taxon>Embryophyta</taxon>
        <taxon>Tracheophyta</taxon>
        <taxon>Spermatophyta</taxon>
        <taxon>Magnoliopsida</taxon>
        <taxon>eudicotyledons</taxon>
        <taxon>Gunneridae</taxon>
        <taxon>Pentapetalae</taxon>
        <taxon>rosids</taxon>
        <taxon>malvids</taxon>
        <taxon>Malvales</taxon>
        <taxon>Malvaceae</taxon>
        <taxon>Malvoideae</taxon>
        <taxon>Hibiscus</taxon>
    </lineage>
</organism>
<comment type="caution">
    <text evidence="1">The sequence shown here is derived from an EMBL/GenBank/DDBJ whole genome shotgun (WGS) entry which is preliminary data.</text>
</comment>
<dbReference type="AlphaFoldDB" id="A0A6A3BU66"/>